<keyword evidence="2" id="KW-1185">Reference proteome</keyword>
<dbReference type="Proteomes" id="UP000092460">
    <property type="component" value="Unassembled WGS sequence"/>
</dbReference>
<sequence>MDELYEWAKFASKGNLQANGCVIDHLQSLQGCSALRFPMISASLRKSSASSSIAVEQRQKWRGLQGRRGVLVIVKHLLSAALVTLSESSLFAIYSNLLSAISVPTPVTIFNNPPDKSASLSWFNDHLKKLRSKKNKRFKKSISLSEWEFFLHCLLPSSVVSRLLMYVEPVLKCFVQE</sequence>
<proteinExistence type="predicted"/>
<reference evidence="2" key="1">
    <citation type="submission" date="2015-01" db="EMBL/GenBank/DDBJ databases">
        <authorList>
            <person name="Aksoy S."/>
            <person name="Warren W."/>
            <person name="Wilson R.K."/>
        </authorList>
    </citation>
    <scope>NUCLEOTIDE SEQUENCE [LARGE SCALE GENOMIC DNA]</scope>
    <source>
        <strain evidence="2">IAEA</strain>
    </source>
</reference>
<accession>A0A1B0BV37</accession>
<protein>
    <submittedName>
        <fullName evidence="1">Uncharacterized protein</fullName>
    </submittedName>
</protein>
<dbReference type="AlphaFoldDB" id="A0A1B0BV37"/>
<evidence type="ECO:0000313" key="1">
    <source>
        <dbReference type="EnsemblMetazoa" id="GPPI041368-PA"/>
    </source>
</evidence>
<name>A0A1B0BV37_9MUSC</name>
<dbReference type="EnsemblMetazoa" id="GPPI041368-RA">
    <property type="protein sequence ID" value="GPPI041368-PA"/>
    <property type="gene ID" value="GPPI041368"/>
</dbReference>
<organism evidence="1 2">
    <name type="scientific">Glossina palpalis gambiensis</name>
    <dbReference type="NCBI Taxonomy" id="67801"/>
    <lineage>
        <taxon>Eukaryota</taxon>
        <taxon>Metazoa</taxon>
        <taxon>Ecdysozoa</taxon>
        <taxon>Arthropoda</taxon>
        <taxon>Hexapoda</taxon>
        <taxon>Insecta</taxon>
        <taxon>Pterygota</taxon>
        <taxon>Neoptera</taxon>
        <taxon>Endopterygota</taxon>
        <taxon>Diptera</taxon>
        <taxon>Brachycera</taxon>
        <taxon>Muscomorpha</taxon>
        <taxon>Hippoboscoidea</taxon>
        <taxon>Glossinidae</taxon>
        <taxon>Glossina</taxon>
    </lineage>
</organism>
<dbReference type="VEuPathDB" id="VectorBase:GPPI041368"/>
<dbReference type="EMBL" id="JXJN01021065">
    <property type="status" value="NOT_ANNOTATED_CDS"/>
    <property type="molecule type" value="Genomic_DNA"/>
</dbReference>
<evidence type="ECO:0000313" key="2">
    <source>
        <dbReference type="Proteomes" id="UP000092460"/>
    </source>
</evidence>
<reference evidence="1" key="2">
    <citation type="submission" date="2020-05" db="UniProtKB">
        <authorList>
            <consortium name="EnsemblMetazoa"/>
        </authorList>
    </citation>
    <scope>IDENTIFICATION</scope>
    <source>
        <strain evidence="1">IAEA</strain>
    </source>
</reference>